<evidence type="ECO:0000259" key="4">
    <source>
        <dbReference type="Pfam" id="PF00931"/>
    </source>
</evidence>
<keyword evidence="1" id="KW-0677">Repeat</keyword>
<dbReference type="AlphaFoldDB" id="A0A2N9IQ28"/>
<evidence type="ECO:0000256" key="3">
    <source>
        <dbReference type="ARBA" id="ARBA00022821"/>
    </source>
</evidence>
<dbReference type="Gene3D" id="3.40.50.300">
    <property type="entry name" value="P-loop containing nucleotide triphosphate hydrolases"/>
    <property type="match status" value="1"/>
</dbReference>
<dbReference type="InterPro" id="IPR042197">
    <property type="entry name" value="Apaf_helical"/>
</dbReference>
<dbReference type="CDD" id="cd14798">
    <property type="entry name" value="RX-CC_like"/>
    <property type="match status" value="1"/>
</dbReference>
<gene>
    <name evidence="8" type="ORF">FSB_LOCUS53983</name>
</gene>
<dbReference type="Gene3D" id="1.20.5.4130">
    <property type="match status" value="1"/>
</dbReference>
<dbReference type="Gene3D" id="1.10.10.10">
    <property type="entry name" value="Winged helix-like DNA-binding domain superfamily/Winged helix DNA-binding domain"/>
    <property type="match status" value="1"/>
</dbReference>
<dbReference type="PANTHER" id="PTHR23155">
    <property type="entry name" value="DISEASE RESISTANCE PROTEIN RP"/>
    <property type="match status" value="1"/>
</dbReference>
<dbReference type="Gene3D" id="1.10.8.430">
    <property type="entry name" value="Helical domain of apoptotic protease-activating factors"/>
    <property type="match status" value="1"/>
</dbReference>
<evidence type="ECO:0000313" key="8">
    <source>
        <dbReference type="EMBL" id="SPD26101.1"/>
    </source>
</evidence>
<dbReference type="InterPro" id="IPR032675">
    <property type="entry name" value="LRR_dom_sf"/>
</dbReference>
<dbReference type="EMBL" id="OIVN01006144">
    <property type="protein sequence ID" value="SPD26101.1"/>
    <property type="molecule type" value="Genomic_DNA"/>
</dbReference>
<dbReference type="PANTHER" id="PTHR23155:SF1232">
    <property type="entry name" value="OS09G0270700 PROTEIN"/>
    <property type="match status" value="1"/>
</dbReference>
<dbReference type="InterPro" id="IPR027417">
    <property type="entry name" value="P-loop_NTPase"/>
</dbReference>
<keyword evidence="3" id="KW-0611">Plant defense</keyword>
<dbReference type="PRINTS" id="PR00364">
    <property type="entry name" value="DISEASERSIST"/>
</dbReference>
<proteinExistence type="predicted"/>
<dbReference type="InterPro" id="IPR058922">
    <property type="entry name" value="WHD_DRP"/>
</dbReference>
<evidence type="ECO:0008006" key="9">
    <source>
        <dbReference type="Google" id="ProtNLM"/>
    </source>
</evidence>
<dbReference type="FunFam" id="1.10.10.10:FF:000322">
    <property type="entry name" value="Probable disease resistance protein At1g63360"/>
    <property type="match status" value="1"/>
</dbReference>
<evidence type="ECO:0000259" key="5">
    <source>
        <dbReference type="Pfam" id="PF18052"/>
    </source>
</evidence>
<evidence type="ECO:0000259" key="7">
    <source>
        <dbReference type="Pfam" id="PF23598"/>
    </source>
</evidence>
<evidence type="ECO:0000256" key="1">
    <source>
        <dbReference type="ARBA" id="ARBA00022737"/>
    </source>
</evidence>
<dbReference type="Pfam" id="PF23559">
    <property type="entry name" value="WHD_DRP"/>
    <property type="match status" value="1"/>
</dbReference>
<dbReference type="Gene3D" id="3.80.10.10">
    <property type="entry name" value="Ribonuclease Inhibitor"/>
    <property type="match status" value="1"/>
</dbReference>
<accession>A0A2N9IQ28</accession>
<evidence type="ECO:0000256" key="2">
    <source>
        <dbReference type="ARBA" id="ARBA00022741"/>
    </source>
</evidence>
<keyword evidence="2" id="KW-0547">Nucleotide-binding</keyword>
<feature type="domain" description="Disease resistance protein winged helix" evidence="6">
    <location>
        <begin position="399"/>
        <end position="470"/>
    </location>
</feature>
<dbReference type="SUPFAM" id="SSF52540">
    <property type="entry name" value="P-loop containing nucleoside triphosphate hydrolases"/>
    <property type="match status" value="1"/>
</dbReference>
<dbReference type="InterPro" id="IPR002182">
    <property type="entry name" value="NB-ARC"/>
</dbReference>
<dbReference type="Pfam" id="PF23598">
    <property type="entry name" value="LRR_14"/>
    <property type="match status" value="2"/>
</dbReference>
<organism evidence="8">
    <name type="scientific">Fagus sylvatica</name>
    <name type="common">Beechnut</name>
    <dbReference type="NCBI Taxonomy" id="28930"/>
    <lineage>
        <taxon>Eukaryota</taxon>
        <taxon>Viridiplantae</taxon>
        <taxon>Streptophyta</taxon>
        <taxon>Embryophyta</taxon>
        <taxon>Tracheophyta</taxon>
        <taxon>Spermatophyta</taxon>
        <taxon>Magnoliopsida</taxon>
        <taxon>eudicotyledons</taxon>
        <taxon>Gunneridae</taxon>
        <taxon>Pentapetalae</taxon>
        <taxon>rosids</taxon>
        <taxon>fabids</taxon>
        <taxon>Fagales</taxon>
        <taxon>Fagaceae</taxon>
        <taxon>Fagus</taxon>
    </lineage>
</organism>
<dbReference type="Pfam" id="PF00931">
    <property type="entry name" value="NB-ARC"/>
    <property type="match status" value="1"/>
</dbReference>
<reference evidence="8" key="1">
    <citation type="submission" date="2018-02" db="EMBL/GenBank/DDBJ databases">
        <authorList>
            <person name="Cohen D.B."/>
            <person name="Kent A.D."/>
        </authorList>
    </citation>
    <scope>NUCLEOTIDE SEQUENCE</scope>
</reference>
<dbReference type="InterPro" id="IPR044974">
    <property type="entry name" value="Disease_R_plants"/>
</dbReference>
<protein>
    <recommendedName>
        <fullName evidence="9">NB-ARC domain-containing protein</fullName>
    </recommendedName>
</protein>
<feature type="domain" description="Disease resistance R13L4/SHOC-2-like LRR" evidence="7">
    <location>
        <begin position="600"/>
        <end position="736"/>
    </location>
</feature>
<sequence>MDLAVLNYLICNIREVLKTEALLLWGVRDAIDDIKNELISMRSFLVDADKKGADSEGEKTWVANVKDMAYEVEDVIDHFIYHINSQRIGGRSARFLHHTIYFPQNIWVRHQTATKLQKINKTIKAIPEMKQRYGVDRIEGTKDNRKWVVRRGESSLFFKEDELVGIENKRQLLMGWLMDGEPQQTVISIVGMGGSGKTTLVANTYNNDVVKRHFECYAWITVSQVYDIEELLRSMIKEFYESRKEENLADLNSLKLQIVSLQDSCLGSRIILTTRKEDVACYHLGGKSYVHHIQLLQKEEAWELFCKKAFSSSPNGSCPSELKLFAQELVGKCEGLPLAIAALGSLMYSKNMSQWKEIYNSLNWSLSNNPMLQAVKTILLLSFNDLPYQLKHCFLYCSLFPEVHEIRRKRLIKLWMAEGFVEQVKGSTPEEVAERYLTELIFRSMLQVEERNGSGRPRRCRMHDLMRELALSISEREKFGVVHDGGEEMKECKARRISIHKNDREHKPFTGMSNIRSFHVFNKSLKTLPSGSKMLRVLDLEDALIDELPDELFKLFNLRYLNLRGTLVKELPKSIGKLLNLQTLDIRNTKRKPLRMDALSSPPPNLQKLVLAGKLKKVPQWFHLLQSLTYLKLHWSRLEEDLLPHIAALPFLGRLSLTNAYVGKTLCFNTGFPKLTELIIRNSPQLNEIIVENGVMPNMKSLYIISCMELKKVPKGVEHLNLQELILRSVSLELKNRIQGEGSVDFPKVQHIPKIYLS</sequence>
<feature type="domain" description="Disease resistance R13L4/SHOC-2-like LRR" evidence="7">
    <location>
        <begin position="515"/>
        <end position="594"/>
    </location>
</feature>
<dbReference type="Pfam" id="PF18052">
    <property type="entry name" value="Rx_N"/>
    <property type="match status" value="1"/>
</dbReference>
<dbReference type="InterPro" id="IPR041118">
    <property type="entry name" value="Rx_N"/>
</dbReference>
<evidence type="ECO:0000259" key="6">
    <source>
        <dbReference type="Pfam" id="PF23559"/>
    </source>
</evidence>
<dbReference type="InterPro" id="IPR036388">
    <property type="entry name" value="WH-like_DNA-bd_sf"/>
</dbReference>
<dbReference type="GO" id="GO:0043531">
    <property type="term" value="F:ADP binding"/>
    <property type="evidence" value="ECO:0007669"/>
    <property type="project" value="InterPro"/>
</dbReference>
<dbReference type="SUPFAM" id="SSF52058">
    <property type="entry name" value="L domain-like"/>
    <property type="match status" value="1"/>
</dbReference>
<dbReference type="InterPro" id="IPR038005">
    <property type="entry name" value="RX-like_CC"/>
</dbReference>
<name>A0A2N9IQ28_FAGSY</name>
<dbReference type="InterPro" id="IPR055414">
    <property type="entry name" value="LRR_R13L4/SHOC2-like"/>
</dbReference>
<feature type="domain" description="NB-ARC" evidence="4">
    <location>
        <begin position="171"/>
        <end position="259"/>
    </location>
</feature>
<dbReference type="GO" id="GO:0098542">
    <property type="term" value="P:defense response to other organism"/>
    <property type="evidence" value="ECO:0007669"/>
    <property type="project" value="TreeGrafter"/>
</dbReference>
<feature type="domain" description="Disease resistance N-terminal" evidence="5">
    <location>
        <begin position="5"/>
        <end position="91"/>
    </location>
</feature>